<evidence type="ECO:0000256" key="3">
    <source>
        <dbReference type="ARBA" id="ARBA00022525"/>
    </source>
</evidence>
<keyword evidence="4" id="KW-0929">Antimicrobial</keyword>
<comment type="similarity">
    <text evidence="2">Belongs to the insect defense protein family.</text>
</comment>
<gene>
    <name evidence="11" type="ORF">NP493_2g04018</name>
</gene>
<evidence type="ECO:0000256" key="8">
    <source>
        <dbReference type="ARBA" id="ARBA00023022"/>
    </source>
</evidence>
<evidence type="ECO:0000313" key="12">
    <source>
        <dbReference type="Proteomes" id="UP001209878"/>
    </source>
</evidence>
<keyword evidence="8" id="KW-0044">Antibiotic</keyword>
<dbReference type="PANTHER" id="PTHR45828:SF9">
    <property type="entry name" value="CELL WALL INTEGRITY AND STRESS RESPONSE COMPONENT 4-LIKE-RELATED"/>
    <property type="match status" value="1"/>
</dbReference>
<keyword evidence="3" id="KW-0964">Secreted</keyword>
<dbReference type="InterPro" id="IPR051237">
    <property type="entry name" value="Ferric-chelate_Red/DefProt"/>
</dbReference>
<keyword evidence="12" id="KW-1185">Reference proteome</keyword>
<dbReference type="EMBL" id="JAODUO010000002">
    <property type="protein sequence ID" value="KAK2194095.1"/>
    <property type="molecule type" value="Genomic_DNA"/>
</dbReference>
<evidence type="ECO:0000256" key="1">
    <source>
        <dbReference type="ARBA" id="ARBA00004613"/>
    </source>
</evidence>
<comment type="caution">
    <text evidence="11">The sequence shown here is derived from an EMBL/GenBank/DDBJ whole genome shotgun (WGS) entry which is preliminary data.</text>
</comment>
<keyword evidence="5" id="KW-0399">Innate immunity</keyword>
<organism evidence="11 12">
    <name type="scientific">Ridgeia piscesae</name>
    <name type="common">Tubeworm</name>
    <dbReference type="NCBI Taxonomy" id="27915"/>
    <lineage>
        <taxon>Eukaryota</taxon>
        <taxon>Metazoa</taxon>
        <taxon>Spiralia</taxon>
        <taxon>Lophotrochozoa</taxon>
        <taxon>Annelida</taxon>
        <taxon>Polychaeta</taxon>
        <taxon>Sedentaria</taxon>
        <taxon>Canalipalpata</taxon>
        <taxon>Sabellida</taxon>
        <taxon>Siboglinidae</taxon>
        <taxon>Ridgeia</taxon>
    </lineage>
</organism>
<evidence type="ECO:0000256" key="6">
    <source>
        <dbReference type="ARBA" id="ARBA00022729"/>
    </source>
</evidence>
<evidence type="ECO:0000256" key="5">
    <source>
        <dbReference type="ARBA" id="ARBA00022588"/>
    </source>
</evidence>
<evidence type="ECO:0000256" key="9">
    <source>
        <dbReference type="SAM" id="SignalP"/>
    </source>
</evidence>
<dbReference type="GO" id="GO:0042742">
    <property type="term" value="P:defense response to bacterium"/>
    <property type="evidence" value="ECO:0007669"/>
    <property type="project" value="UniProtKB-KW"/>
</dbReference>
<dbReference type="Proteomes" id="UP001209878">
    <property type="component" value="Unassembled WGS sequence"/>
</dbReference>
<evidence type="ECO:0000313" key="11">
    <source>
        <dbReference type="EMBL" id="KAK2194095.1"/>
    </source>
</evidence>
<feature type="domain" description="Reelin" evidence="10">
    <location>
        <begin position="10"/>
        <end position="184"/>
    </location>
</feature>
<keyword evidence="6 9" id="KW-0732">Signal</keyword>
<dbReference type="GO" id="GO:0016020">
    <property type="term" value="C:membrane"/>
    <property type="evidence" value="ECO:0007669"/>
    <property type="project" value="TreeGrafter"/>
</dbReference>
<keyword evidence="7" id="KW-0391">Immunity</keyword>
<dbReference type="Pfam" id="PF02014">
    <property type="entry name" value="Reeler"/>
    <property type="match status" value="1"/>
</dbReference>
<dbReference type="CDD" id="cd08544">
    <property type="entry name" value="Reeler"/>
    <property type="match status" value="1"/>
</dbReference>
<proteinExistence type="inferred from homology"/>
<name>A0AAD9ULW5_RIDPI</name>
<dbReference type="InterPro" id="IPR042307">
    <property type="entry name" value="Reeler_sf"/>
</dbReference>
<comment type="subcellular location">
    <subcellularLocation>
        <location evidence="1">Secreted</location>
    </subcellularLocation>
</comment>
<dbReference type="InterPro" id="IPR002861">
    <property type="entry name" value="Reeler_dom"/>
</dbReference>
<feature type="signal peptide" evidence="9">
    <location>
        <begin position="1"/>
        <end position="19"/>
    </location>
</feature>
<dbReference type="AlphaFoldDB" id="A0AAD9ULW5"/>
<reference evidence="11" key="1">
    <citation type="journal article" date="2023" name="Mol. Biol. Evol.">
        <title>Third-Generation Sequencing Reveals the Adaptive Role of the Epigenome in Three Deep-Sea Polychaetes.</title>
        <authorList>
            <person name="Perez M."/>
            <person name="Aroh O."/>
            <person name="Sun Y."/>
            <person name="Lan Y."/>
            <person name="Juniper S.K."/>
            <person name="Young C.R."/>
            <person name="Angers B."/>
            <person name="Qian P.Y."/>
        </authorList>
    </citation>
    <scope>NUCLEOTIDE SEQUENCE</scope>
    <source>
        <strain evidence="11">R07B-5</strain>
    </source>
</reference>
<dbReference type="Gene3D" id="2.60.40.4060">
    <property type="entry name" value="Reeler domain"/>
    <property type="match status" value="1"/>
</dbReference>
<feature type="chain" id="PRO_5042060196" description="Reelin domain-containing protein" evidence="9">
    <location>
        <begin position="20"/>
        <end position="201"/>
    </location>
</feature>
<evidence type="ECO:0000256" key="4">
    <source>
        <dbReference type="ARBA" id="ARBA00022529"/>
    </source>
</evidence>
<evidence type="ECO:0000256" key="7">
    <source>
        <dbReference type="ARBA" id="ARBA00022859"/>
    </source>
</evidence>
<sequence>MAFTIATALTLMLVATVHCYPGGAPVSANPEICSDIMMPIHDASAENSPAPYKLIVSGCYKTGQPAKVTVKATSGYYEGLFMLARSGTDKKTAYGTFSPDNSKQFKTVDCYKQTKSAITQSSKKDYTDEVFWWTAPEDFNDTIHFQATVVKEKDEFWVDVVSSDITYSETCAKESSGAARLRLPAGLLVALALVAGFLRLQ</sequence>
<dbReference type="GO" id="GO:0045087">
    <property type="term" value="P:innate immune response"/>
    <property type="evidence" value="ECO:0007669"/>
    <property type="project" value="UniProtKB-KW"/>
</dbReference>
<evidence type="ECO:0000259" key="10">
    <source>
        <dbReference type="PROSITE" id="PS51019"/>
    </source>
</evidence>
<dbReference type="GO" id="GO:0005576">
    <property type="term" value="C:extracellular region"/>
    <property type="evidence" value="ECO:0007669"/>
    <property type="project" value="UniProtKB-SubCell"/>
</dbReference>
<dbReference type="PANTHER" id="PTHR45828">
    <property type="entry name" value="CYTOCHROME B561/FERRIC REDUCTASE TRANSMEMBRANE"/>
    <property type="match status" value="1"/>
</dbReference>
<protein>
    <recommendedName>
        <fullName evidence="10">Reelin domain-containing protein</fullName>
    </recommendedName>
</protein>
<accession>A0AAD9ULW5</accession>
<evidence type="ECO:0000256" key="2">
    <source>
        <dbReference type="ARBA" id="ARBA00008501"/>
    </source>
</evidence>
<dbReference type="PROSITE" id="PS51019">
    <property type="entry name" value="REELIN"/>
    <property type="match status" value="1"/>
</dbReference>